<dbReference type="InterPro" id="IPR000719">
    <property type="entry name" value="Prot_kinase_dom"/>
</dbReference>
<dbReference type="PROSITE" id="PS50011">
    <property type="entry name" value="PROTEIN_KINASE_DOM"/>
    <property type="match status" value="1"/>
</dbReference>
<evidence type="ECO:0000259" key="1">
    <source>
        <dbReference type="PROSITE" id="PS50011"/>
    </source>
</evidence>
<dbReference type="Proteomes" id="UP000015241">
    <property type="component" value="Unassembled WGS sequence"/>
</dbReference>
<dbReference type="InParanoid" id="S8FPG1"/>
<dbReference type="PANTHER" id="PTHR44167:SF18">
    <property type="entry name" value="PROTEIN KINASE DOMAIN-CONTAINING PROTEIN"/>
    <property type="match status" value="1"/>
</dbReference>
<dbReference type="PANTHER" id="PTHR44167">
    <property type="entry name" value="OVARIAN-SPECIFIC SERINE/THREONINE-PROTEIN KINASE LOK-RELATED"/>
    <property type="match status" value="1"/>
</dbReference>
<evidence type="ECO:0000313" key="2">
    <source>
        <dbReference type="EMBL" id="EPT03151.1"/>
    </source>
</evidence>
<reference evidence="2 3" key="1">
    <citation type="journal article" date="2012" name="Science">
        <title>The Paleozoic origin of enzymatic lignin decomposition reconstructed from 31 fungal genomes.</title>
        <authorList>
            <person name="Floudas D."/>
            <person name="Binder M."/>
            <person name="Riley R."/>
            <person name="Barry K."/>
            <person name="Blanchette R.A."/>
            <person name="Henrissat B."/>
            <person name="Martinez A.T."/>
            <person name="Otillar R."/>
            <person name="Spatafora J.W."/>
            <person name="Yadav J.S."/>
            <person name="Aerts A."/>
            <person name="Benoit I."/>
            <person name="Boyd A."/>
            <person name="Carlson A."/>
            <person name="Copeland A."/>
            <person name="Coutinho P.M."/>
            <person name="de Vries R.P."/>
            <person name="Ferreira P."/>
            <person name="Findley K."/>
            <person name="Foster B."/>
            <person name="Gaskell J."/>
            <person name="Glotzer D."/>
            <person name="Gorecki P."/>
            <person name="Heitman J."/>
            <person name="Hesse C."/>
            <person name="Hori C."/>
            <person name="Igarashi K."/>
            <person name="Jurgens J.A."/>
            <person name="Kallen N."/>
            <person name="Kersten P."/>
            <person name="Kohler A."/>
            <person name="Kuees U."/>
            <person name="Kumar T.K.A."/>
            <person name="Kuo A."/>
            <person name="LaButti K."/>
            <person name="Larrondo L.F."/>
            <person name="Lindquist E."/>
            <person name="Ling A."/>
            <person name="Lombard V."/>
            <person name="Lucas S."/>
            <person name="Lundell T."/>
            <person name="Martin R."/>
            <person name="McLaughlin D.J."/>
            <person name="Morgenstern I."/>
            <person name="Morin E."/>
            <person name="Murat C."/>
            <person name="Nagy L.G."/>
            <person name="Nolan M."/>
            <person name="Ohm R.A."/>
            <person name="Patyshakuliyeva A."/>
            <person name="Rokas A."/>
            <person name="Ruiz-Duenas F.J."/>
            <person name="Sabat G."/>
            <person name="Salamov A."/>
            <person name="Samejima M."/>
            <person name="Schmutz J."/>
            <person name="Slot J.C."/>
            <person name="St John F."/>
            <person name="Stenlid J."/>
            <person name="Sun H."/>
            <person name="Sun S."/>
            <person name="Syed K."/>
            <person name="Tsang A."/>
            <person name="Wiebenga A."/>
            <person name="Young D."/>
            <person name="Pisabarro A."/>
            <person name="Eastwood D.C."/>
            <person name="Martin F."/>
            <person name="Cullen D."/>
            <person name="Grigoriev I.V."/>
            <person name="Hibbett D.S."/>
        </authorList>
    </citation>
    <scope>NUCLEOTIDE SEQUENCE</scope>
    <source>
        <strain evidence="3">FP-58527</strain>
    </source>
</reference>
<dbReference type="HOGENOM" id="CLU_044121_2_0_1"/>
<protein>
    <recommendedName>
        <fullName evidence="1">Protein kinase domain-containing protein</fullName>
    </recommendedName>
</protein>
<evidence type="ECO:0000313" key="3">
    <source>
        <dbReference type="Proteomes" id="UP000015241"/>
    </source>
</evidence>
<dbReference type="GO" id="GO:0044773">
    <property type="term" value="P:mitotic DNA damage checkpoint signaling"/>
    <property type="evidence" value="ECO:0007669"/>
    <property type="project" value="TreeGrafter"/>
</dbReference>
<organism evidence="2 3">
    <name type="scientific">Fomitopsis schrenkii</name>
    <name type="common">Brown rot fungus</name>
    <dbReference type="NCBI Taxonomy" id="2126942"/>
    <lineage>
        <taxon>Eukaryota</taxon>
        <taxon>Fungi</taxon>
        <taxon>Dikarya</taxon>
        <taxon>Basidiomycota</taxon>
        <taxon>Agaricomycotina</taxon>
        <taxon>Agaricomycetes</taxon>
        <taxon>Polyporales</taxon>
        <taxon>Fomitopsis</taxon>
    </lineage>
</organism>
<dbReference type="SMART" id="SM00220">
    <property type="entry name" value="S_TKc"/>
    <property type="match status" value="1"/>
</dbReference>
<dbReference type="GO" id="GO:0005737">
    <property type="term" value="C:cytoplasm"/>
    <property type="evidence" value="ECO:0007669"/>
    <property type="project" value="TreeGrafter"/>
</dbReference>
<dbReference type="SUPFAM" id="SSF56112">
    <property type="entry name" value="Protein kinase-like (PK-like)"/>
    <property type="match status" value="1"/>
</dbReference>
<dbReference type="GO" id="GO:0005634">
    <property type="term" value="C:nucleus"/>
    <property type="evidence" value="ECO:0007669"/>
    <property type="project" value="TreeGrafter"/>
</dbReference>
<dbReference type="GO" id="GO:0005524">
    <property type="term" value="F:ATP binding"/>
    <property type="evidence" value="ECO:0007669"/>
    <property type="project" value="InterPro"/>
</dbReference>
<dbReference type="OrthoDB" id="5987198at2759"/>
<name>S8FPG1_FOMSC</name>
<dbReference type="GO" id="GO:0004674">
    <property type="term" value="F:protein serine/threonine kinase activity"/>
    <property type="evidence" value="ECO:0007669"/>
    <property type="project" value="TreeGrafter"/>
</dbReference>
<dbReference type="STRING" id="743788.S8FPG1"/>
<accession>S8FPG1</accession>
<keyword evidence="3" id="KW-1185">Reference proteome</keyword>
<sequence length="275" mass="30989">MQCGHVVYATRTSDGGQVCIKRVVTGSSESRIVRMLSAPPLRDDPANHAVPILDVFQDEDNGYITYLVMPLLRHIDDPPFEVVGDVVDFIDQLLEGLASLHKHGVAHRDCSYANLMMDGSACYRRTYYFIDFGLSVHVENRHCRVLVLGNEGHDRDPPELRTGNRIPYDPYKLDVFLIGNVFRRLLLDRYLGLASLVSLADAMTRNDPGERPSAVEALDLWRHIRSRTATASRRRRLQMRGSHMQRAALKLSLFVCFVLLCVRIQTRGTVGVADG</sequence>
<proteinExistence type="predicted"/>
<gene>
    <name evidence="2" type="ORF">FOMPIDRAFT_59672</name>
</gene>
<dbReference type="InterPro" id="IPR011009">
    <property type="entry name" value="Kinase-like_dom_sf"/>
</dbReference>
<dbReference type="AlphaFoldDB" id="S8FPG1"/>
<dbReference type="EMBL" id="KE504131">
    <property type="protein sequence ID" value="EPT03151.1"/>
    <property type="molecule type" value="Genomic_DNA"/>
</dbReference>
<dbReference type="Gene3D" id="1.10.510.10">
    <property type="entry name" value="Transferase(Phosphotransferase) domain 1"/>
    <property type="match status" value="1"/>
</dbReference>
<feature type="domain" description="Protein kinase" evidence="1">
    <location>
        <begin position="1"/>
        <end position="275"/>
    </location>
</feature>
<dbReference type="Pfam" id="PF00069">
    <property type="entry name" value="Pkinase"/>
    <property type="match status" value="1"/>
</dbReference>